<accession>A0A4U0N9Z7</accession>
<dbReference type="Proteomes" id="UP000306808">
    <property type="component" value="Unassembled WGS sequence"/>
</dbReference>
<name>A0A4U0N9Z7_9SPHI</name>
<dbReference type="PROSITE" id="PS51257">
    <property type="entry name" value="PROKAR_LIPOPROTEIN"/>
    <property type="match status" value="1"/>
</dbReference>
<sequence>MDNTLKCILFFCIVLFSGCDTNKGPSLSDRFNVQIELSPWLTFDYHSRVLKLEFRKDDILIDTIRFTQEEDVGIKKSFEKNCIALIEGEYRIGTPRMYPSDAILMKIYRDTRVISMFHCVPDYKGVNDIEKRIASFNKVLVDIITEKEEYKKMVQESMDRQEKYHQYLF</sequence>
<protein>
    <recommendedName>
        <fullName evidence="3">Lipoprotein</fullName>
    </recommendedName>
</protein>
<keyword evidence="2" id="KW-1185">Reference proteome</keyword>
<comment type="caution">
    <text evidence="1">The sequence shown here is derived from an EMBL/GenBank/DDBJ whole genome shotgun (WGS) entry which is preliminary data.</text>
</comment>
<evidence type="ECO:0000313" key="1">
    <source>
        <dbReference type="EMBL" id="TJZ50566.1"/>
    </source>
</evidence>
<organism evidence="1 2">
    <name type="scientific">Sphingobacterium olei</name>
    <dbReference type="NCBI Taxonomy" id="2571155"/>
    <lineage>
        <taxon>Bacteria</taxon>
        <taxon>Pseudomonadati</taxon>
        <taxon>Bacteroidota</taxon>
        <taxon>Sphingobacteriia</taxon>
        <taxon>Sphingobacteriales</taxon>
        <taxon>Sphingobacteriaceae</taxon>
        <taxon>Sphingobacterium</taxon>
    </lineage>
</organism>
<proteinExistence type="predicted"/>
<gene>
    <name evidence="1" type="ORF">FAZ15_21330</name>
</gene>
<dbReference type="EMBL" id="SUME01000013">
    <property type="protein sequence ID" value="TJZ50566.1"/>
    <property type="molecule type" value="Genomic_DNA"/>
</dbReference>
<evidence type="ECO:0000313" key="2">
    <source>
        <dbReference type="Proteomes" id="UP000306808"/>
    </source>
</evidence>
<reference evidence="1 2" key="1">
    <citation type="submission" date="2019-04" db="EMBL/GenBank/DDBJ databases">
        <title>Sphingobacterium olei sp. nov., isolated from oil-contaminated soil.</title>
        <authorList>
            <person name="Liu B."/>
        </authorList>
    </citation>
    <scope>NUCLEOTIDE SEQUENCE [LARGE SCALE GENOMIC DNA]</scope>
    <source>
        <strain evidence="1 2">HAL-9</strain>
    </source>
</reference>
<dbReference type="AlphaFoldDB" id="A0A4U0N9Z7"/>
<evidence type="ECO:0008006" key="3">
    <source>
        <dbReference type="Google" id="ProtNLM"/>
    </source>
</evidence>